<feature type="region of interest" description="Disordered" evidence="1">
    <location>
        <begin position="222"/>
        <end position="323"/>
    </location>
</feature>
<keyword evidence="2" id="KW-1133">Transmembrane helix</keyword>
<name>A0A9W9DDH3_9AGAR</name>
<feature type="compositionally biased region" description="Low complexity" evidence="1">
    <location>
        <begin position="529"/>
        <end position="542"/>
    </location>
</feature>
<gene>
    <name evidence="3" type="ORF">C8J55DRAFT_268768</name>
</gene>
<organism evidence="3 4">
    <name type="scientific">Lentinula lateritia</name>
    <dbReference type="NCBI Taxonomy" id="40482"/>
    <lineage>
        <taxon>Eukaryota</taxon>
        <taxon>Fungi</taxon>
        <taxon>Dikarya</taxon>
        <taxon>Basidiomycota</taxon>
        <taxon>Agaricomycotina</taxon>
        <taxon>Agaricomycetes</taxon>
        <taxon>Agaricomycetidae</taxon>
        <taxon>Agaricales</taxon>
        <taxon>Marasmiineae</taxon>
        <taxon>Omphalotaceae</taxon>
        <taxon>Lentinula</taxon>
    </lineage>
</organism>
<sequence>MTDSPNRLYSTFVPFFPPPPMSSVSSFPCYDLRTGLYNTPFLIHSASSFRLLALLGIFFRLDPVSAAPAITAQFQQRDDQSTSSSSSYRIWVPILVVVLVVAIIALYVYSIKANNGGGIPRALSNFSRAAAIGTGTMMPTTTELTADQLTGNASTTSANDATNAANQTRRARRNRRTPSQISTTSLPVYMKEPGEQELVIIRCAKTHKSFISIDRHTLYRGPQDMEDVPLEMPPLHEDGEQERYSPVPDSPQHMPLLDGDDGAVADDSAAALLPEAHEEPRSRSNDAGRRRSGGSAHTGESSSLVRVETNAETENPDPRGDAPAYFEVVDLNDEAQQRPPIPPIPSSEPTPTNSSMTAASSTASRGTSSRRSLRNLFGWSGRSPMTPPGLPSTSAQSHERADSGGALSLVSTMSRPSTSNRRSHRPSQSSSSVFSVVNPLNRKKSSATLSSNHLTSPSSISLASISAPLTHTVVRTEFTYPKAGPTPEQLKLISSREAFARFGVPYGKDAIAFAASTQDLNPPPEFESEAGPSSSSPPRSQSQTRVVARESIGSSSESSGESNGTSLETPEIRVHESSRPVSLSVEPDTPATTVEPSSPSQREPKVADLTLPSPLVDPTTSSKDIVAHTEIPGTPSNTRISPLIKSPKDDVAPPHSTAPSVSPVQHAPLASPSTPTMSSKPPPTSFRNPPASEAPAPSLRSESRTSSFRSFETARESVNEHGILSAGSGSGTPTMSDSEYFSEQETEMGDSRPATPITQTSMALPVRLPDGRDSSYHVLEGTDTTIRATA</sequence>
<evidence type="ECO:0008006" key="5">
    <source>
        <dbReference type="Google" id="ProtNLM"/>
    </source>
</evidence>
<feature type="region of interest" description="Disordered" evidence="1">
    <location>
        <begin position="152"/>
        <end position="184"/>
    </location>
</feature>
<feature type="compositionally biased region" description="Pro residues" evidence="1">
    <location>
        <begin position="339"/>
        <end position="348"/>
    </location>
</feature>
<dbReference type="AlphaFoldDB" id="A0A9W9DDH3"/>
<evidence type="ECO:0000313" key="3">
    <source>
        <dbReference type="EMBL" id="KAJ4464650.1"/>
    </source>
</evidence>
<comment type="caution">
    <text evidence="3">The sequence shown here is derived from an EMBL/GenBank/DDBJ whole genome shotgun (WGS) entry which is preliminary data.</text>
</comment>
<keyword evidence="2" id="KW-0812">Transmembrane</keyword>
<feature type="compositionally biased region" description="Basic and acidic residues" evidence="1">
    <location>
        <begin position="234"/>
        <end position="243"/>
    </location>
</feature>
<feature type="compositionally biased region" description="Low complexity" evidence="1">
    <location>
        <begin position="349"/>
        <end position="370"/>
    </location>
</feature>
<reference evidence="3" key="2">
    <citation type="journal article" date="2023" name="Proc. Natl. Acad. Sci. U.S.A.">
        <title>A global phylogenomic analysis of the shiitake genus Lentinula.</title>
        <authorList>
            <person name="Sierra-Patev S."/>
            <person name="Min B."/>
            <person name="Naranjo-Ortiz M."/>
            <person name="Looney B."/>
            <person name="Konkel Z."/>
            <person name="Slot J.C."/>
            <person name="Sakamoto Y."/>
            <person name="Steenwyk J.L."/>
            <person name="Rokas A."/>
            <person name="Carro J."/>
            <person name="Camarero S."/>
            <person name="Ferreira P."/>
            <person name="Molpeceres G."/>
            <person name="Ruiz-Duenas F.J."/>
            <person name="Serrano A."/>
            <person name="Henrissat B."/>
            <person name="Drula E."/>
            <person name="Hughes K.W."/>
            <person name="Mata J.L."/>
            <person name="Ishikawa N.K."/>
            <person name="Vargas-Isla R."/>
            <person name="Ushijima S."/>
            <person name="Smith C.A."/>
            <person name="Donoghue J."/>
            <person name="Ahrendt S."/>
            <person name="Andreopoulos W."/>
            <person name="He G."/>
            <person name="LaButti K."/>
            <person name="Lipzen A."/>
            <person name="Ng V."/>
            <person name="Riley R."/>
            <person name="Sandor L."/>
            <person name="Barry K."/>
            <person name="Martinez A.T."/>
            <person name="Xiao Y."/>
            <person name="Gibbons J.G."/>
            <person name="Terashima K."/>
            <person name="Grigoriev I.V."/>
            <person name="Hibbett D."/>
        </authorList>
    </citation>
    <scope>NUCLEOTIDE SEQUENCE</scope>
    <source>
        <strain evidence="3">Sp2 HRB7682 ss15</strain>
    </source>
</reference>
<evidence type="ECO:0000256" key="1">
    <source>
        <dbReference type="SAM" id="MobiDB-lite"/>
    </source>
</evidence>
<reference evidence="3" key="1">
    <citation type="submission" date="2022-08" db="EMBL/GenBank/DDBJ databases">
        <authorList>
            <consortium name="DOE Joint Genome Institute"/>
            <person name="Min B."/>
            <person name="Riley R."/>
            <person name="Sierra-Patev S."/>
            <person name="Naranjo-Ortiz M."/>
            <person name="Looney B."/>
            <person name="Konkel Z."/>
            <person name="Slot J.C."/>
            <person name="Sakamoto Y."/>
            <person name="Steenwyk J.L."/>
            <person name="Rokas A."/>
            <person name="Carro J."/>
            <person name="Camarero S."/>
            <person name="Ferreira P."/>
            <person name="Molpeceres G."/>
            <person name="Ruiz-Duenas F.J."/>
            <person name="Serrano A."/>
            <person name="Henrissat B."/>
            <person name="Drula E."/>
            <person name="Hughes K.W."/>
            <person name="Mata J.L."/>
            <person name="Ishikawa N.K."/>
            <person name="Vargas-Isla R."/>
            <person name="Ushijima S."/>
            <person name="Smith C.A."/>
            <person name="Ahrendt S."/>
            <person name="Andreopoulos W."/>
            <person name="He G."/>
            <person name="Labutti K."/>
            <person name="Lipzen A."/>
            <person name="Ng V."/>
            <person name="Sandor L."/>
            <person name="Barry K."/>
            <person name="Martinez A.T."/>
            <person name="Xiao Y."/>
            <person name="Gibbons J.G."/>
            <person name="Terashima K."/>
            <person name="Hibbett D.S."/>
            <person name="Grigoriev I.V."/>
        </authorList>
    </citation>
    <scope>NUCLEOTIDE SEQUENCE</scope>
    <source>
        <strain evidence="3">Sp2 HRB7682 ss15</strain>
    </source>
</reference>
<feature type="region of interest" description="Disordered" evidence="1">
    <location>
        <begin position="515"/>
        <end position="790"/>
    </location>
</feature>
<feature type="region of interest" description="Disordered" evidence="1">
    <location>
        <begin position="336"/>
        <end position="437"/>
    </location>
</feature>
<protein>
    <recommendedName>
        <fullName evidence="5">Proteophosphoglycan ppg4</fullName>
    </recommendedName>
</protein>
<dbReference type="Proteomes" id="UP001150238">
    <property type="component" value="Unassembled WGS sequence"/>
</dbReference>
<feature type="compositionally biased region" description="Polar residues" evidence="1">
    <location>
        <begin position="409"/>
        <end position="418"/>
    </location>
</feature>
<feature type="compositionally biased region" description="Low complexity" evidence="1">
    <location>
        <begin position="265"/>
        <end position="274"/>
    </location>
</feature>
<feature type="compositionally biased region" description="Low complexity" evidence="1">
    <location>
        <begin position="426"/>
        <end position="437"/>
    </location>
</feature>
<feature type="compositionally biased region" description="Low complexity" evidence="1">
    <location>
        <begin position="550"/>
        <end position="566"/>
    </location>
</feature>
<feature type="transmembrane region" description="Helical" evidence="2">
    <location>
        <begin position="90"/>
        <end position="109"/>
    </location>
</feature>
<feature type="compositionally biased region" description="Polar residues" evidence="1">
    <location>
        <begin position="590"/>
        <end position="601"/>
    </location>
</feature>
<feature type="compositionally biased region" description="Basic and acidic residues" evidence="1">
    <location>
        <begin position="275"/>
        <end position="289"/>
    </location>
</feature>
<feature type="compositionally biased region" description="Low complexity" evidence="1">
    <location>
        <begin position="152"/>
        <end position="168"/>
    </location>
</feature>
<accession>A0A9W9DDH3</accession>
<evidence type="ECO:0000256" key="2">
    <source>
        <dbReference type="SAM" id="Phobius"/>
    </source>
</evidence>
<proteinExistence type="predicted"/>
<keyword evidence="2" id="KW-0472">Membrane</keyword>
<evidence type="ECO:0000313" key="4">
    <source>
        <dbReference type="Proteomes" id="UP001150238"/>
    </source>
</evidence>
<dbReference type="EMBL" id="JANVFS010000057">
    <property type="protein sequence ID" value="KAJ4464650.1"/>
    <property type="molecule type" value="Genomic_DNA"/>
</dbReference>